<feature type="compositionally biased region" description="Low complexity" evidence="1">
    <location>
        <begin position="276"/>
        <end position="291"/>
    </location>
</feature>
<feature type="compositionally biased region" description="Low complexity" evidence="1">
    <location>
        <begin position="199"/>
        <end position="215"/>
    </location>
</feature>
<feature type="compositionally biased region" description="Basic and acidic residues" evidence="1">
    <location>
        <begin position="305"/>
        <end position="321"/>
    </location>
</feature>
<dbReference type="OrthoDB" id="2287448at2759"/>
<sequence>MEAFLTTLPPYVHEFLNRYPPTDVFNLLRELICFAVLYTEDREKLNQSTADFLKKKRENKDEEEKPTVEEDAVVPEEKSIEPIAEETENELESLKTKPVYNVRTGEIIHAGKSNMPNTFPEWWGHRESEPQKAERKETVENEKKEDSKSLPQSFGSSWVSWENEQPNSTTSSVNRRMERARSQIIPDLRSYLVEDSKPTTSRTAPSSNSSSSAASIKKRYSLNTNTTPNATKITTKPQRRISSPSICESPVSTVTAQSKFIQTAAKQQQSRQNKNTPPSSSGTSTPTQSASVILKQPRQNAAMRARAEHARMQQEELEKRKNAPAIGSSTSLRMKQRVNSGIDWNTIKRDRRKTVAEAPATVPKKD</sequence>
<protein>
    <submittedName>
        <fullName evidence="2">Uncharacterized protein</fullName>
    </submittedName>
</protein>
<feature type="compositionally biased region" description="Basic and acidic residues" evidence="1">
    <location>
        <begin position="123"/>
        <end position="148"/>
    </location>
</feature>
<gene>
    <name evidence="2" type="primary">PARPA_07939.1 scaffold 31073</name>
</gene>
<name>A0A0B7NEK7_9FUNG</name>
<evidence type="ECO:0000313" key="2">
    <source>
        <dbReference type="EMBL" id="CEP13805.1"/>
    </source>
</evidence>
<feature type="compositionally biased region" description="Polar residues" evidence="1">
    <location>
        <begin position="149"/>
        <end position="174"/>
    </location>
</feature>
<organism evidence="2 3">
    <name type="scientific">Parasitella parasitica</name>
    <dbReference type="NCBI Taxonomy" id="35722"/>
    <lineage>
        <taxon>Eukaryota</taxon>
        <taxon>Fungi</taxon>
        <taxon>Fungi incertae sedis</taxon>
        <taxon>Mucoromycota</taxon>
        <taxon>Mucoromycotina</taxon>
        <taxon>Mucoromycetes</taxon>
        <taxon>Mucorales</taxon>
        <taxon>Mucorineae</taxon>
        <taxon>Mucoraceae</taxon>
        <taxon>Parasitella</taxon>
    </lineage>
</organism>
<feature type="compositionally biased region" description="Polar residues" evidence="1">
    <location>
        <begin position="240"/>
        <end position="275"/>
    </location>
</feature>
<proteinExistence type="predicted"/>
<accession>A0A0B7NEK7</accession>
<reference evidence="2 3" key="1">
    <citation type="submission" date="2014-09" db="EMBL/GenBank/DDBJ databases">
        <authorList>
            <person name="Ellenberger Sabrina"/>
        </authorList>
    </citation>
    <scope>NUCLEOTIDE SEQUENCE [LARGE SCALE GENOMIC DNA]</scope>
    <source>
        <strain evidence="2 3">CBS 412.66</strain>
    </source>
</reference>
<dbReference type="EMBL" id="LN730558">
    <property type="protein sequence ID" value="CEP13805.1"/>
    <property type="molecule type" value="Genomic_DNA"/>
</dbReference>
<dbReference type="Proteomes" id="UP000054107">
    <property type="component" value="Unassembled WGS sequence"/>
</dbReference>
<evidence type="ECO:0000313" key="3">
    <source>
        <dbReference type="Proteomes" id="UP000054107"/>
    </source>
</evidence>
<feature type="compositionally biased region" description="Basic and acidic residues" evidence="1">
    <location>
        <begin position="58"/>
        <end position="68"/>
    </location>
</feature>
<dbReference type="AlphaFoldDB" id="A0A0B7NEK7"/>
<keyword evidence="3" id="KW-1185">Reference proteome</keyword>
<evidence type="ECO:0000256" key="1">
    <source>
        <dbReference type="SAM" id="MobiDB-lite"/>
    </source>
</evidence>
<feature type="region of interest" description="Disordered" evidence="1">
    <location>
        <begin position="53"/>
        <end position="92"/>
    </location>
</feature>
<feature type="compositionally biased region" description="Low complexity" evidence="1">
    <location>
        <begin position="223"/>
        <end position="236"/>
    </location>
</feature>
<feature type="region of interest" description="Disordered" evidence="1">
    <location>
        <begin position="111"/>
        <end position="334"/>
    </location>
</feature>